<organism evidence="1 2">
    <name type="scientific">Aspergillus aculeatus (strain ATCC 16872 / CBS 172.66 / WB 5094)</name>
    <dbReference type="NCBI Taxonomy" id="690307"/>
    <lineage>
        <taxon>Eukaryota</taxon>
        <taxon>Fungi</taxon>
        <taxon>Dikarya</taxon>
        <taxon>Ascomycota</taxon>
        <taxon>Pezizomycotina</taxon>
        <taxon>Eurotiomycetes</taxon>
        <taxon>Eurotiomycetidae</taxon>
        <taxon>Eurotiales</taxon>
        <taxon>Aspergillaceae</taxon>
        <taxon>Aspergillus</taxon>
        <taxon>Aspergillus subgen. Circumdati</taxon>
    </lineage>
</organism>
<evidence type="ECO:0000313" key="2">
    <source>
        <dbReference type="Proteomes" id="UP000184546"/>
    </source>
</evidence>
<dbReference type="AlphaFoldDB" id="A0A1L9WT30"/>
<dbReference type="PANTHER" id="PTHR47256:SF1">
    <property type="entry name" value="ZN(II)2CYS6 TRANSCRIPTION FACTOR (EUROFUNG)"/>
    <property type="match status" value="1"/>
</dbReference>
<reference evidence="2" key="1">
    <citation type="journal article" date="2017" name="Genome Biol.">
        <title>Comparative genomics reveals high biological diversity and specific adaptations in the industrially and medically important fungal genus Aspergillus.</title>
        <authorList>
            <person name="de Vries R.P."/>
            <person name="Riley R."/>
            <person name="Wiebenga A."/>
            <person name="Aguilar-Osorio G."/>
            <person name="Amillis S."/>
            <person name="Uchima C.A."/>
            <person name="Anderluh G."/>
            <person name="Asadollahi M."/>
            <person name="Askin M."/>
            <person name="Barry K."/>
            <person name="Battaglia E."/>
            <person name="Bayram O."/>
            <person name="Benocci T."/>
            <person name="Braus-Stromeyer S.A."/>
            <person name="Caldana C."/>
            <person name="Canovas D."/>
            <person name="Cerqueira G.C."/>
            <person name="Chen F."/>
            <person name="Chen W."/>
            <person name="Choi C."/>
            <person name="Clum A."/>
            <person name="Dos Santos R.A."/>
            <person name="Damasio A.R."/>
            <person name="Diallinas G."/>
            <person name="Emri T."/>
            <person name="Fekete E."/>
            <person name="Flipphi M."/>
            <person name="Freyberg S."/>
            <person name="Gallo A."/>
            <person name="Gournas C."/>
            <person name="Habgood R."/>
            <person name="Hainaut M."/>
            <person name="Harispe M.L."/>
            <person name="Henrissat B."/>
            <person name="Hilden K.S."/>
            <person name="Hope R."/>
            <person name="Hossain A."/>
            <person name="Karabika E."/>
            <person name="Karaffa L."/>
            <person name="Karanyi Z."/>
            <person name="Krasevec N."/>
            <person name="Kuo A."/>
            <person name="Kusch H."/>
            <person name="LaButti K."/>
            <person name="Lagendijk E.L."/>
            <person name="Lapidus A."/>
            <person name="Levasseur A."/>
            <person name="Lindquist E."/>
            <person name="Lipzen A."/>
            <person name="Logrieco A.F."/>
            <person name="MacCabe A."/>
            <person name="Maekelae M.R."/>
            <person name="Malavazi I."/>
            <person name="Melin P."/>
            <person name="Meyer V."/>
            <person name="Mielnichuk N."/>
            <person name="Miskei M."/>
            <person name="Molnar A.P."/>
            <person name="Mule G."/>
            <person name="Ngan C.Y."/>
            <person name="Orejas M."/>
            <person name="Orosz E."/>
            <person name="Ouedraogo J.P."/>
            <person name="Overkamp K.M."/>
            <person name="Park H.-S."/>
            <person name="Perrone G."/>
            <person name="Piumi F."/>
            <person name="Punt P.J."/>
            <person name="Ram A.F."/>
            <person name="Ramon A."/>
            <person name="Rauscher S."/>
            <person name="Record E."/>
            <person name="Riano-Pachon D.M."/>
            <person name="Robert V."/>
            <person name="Roehrig J."/>
            <person name="Ruller R."/>
            <person name="Salamov A."/>
            <person name="Salih N.S."/>
            <person name="Samson R.A."/>
            <person name="Sandor E."/>
            <person name="Sanguinetti M."/>
            <person name="Schuetze T."/>
            <person name="Sepcic K."/>
            <person name="Shelest E."/>
            <person name="Sherlock G."/>
            <person name="Sophianopoulou V."/>
            <person name="Squina F.M."/>
            <person name="Sun H."/>
            <person name="Susca A."/>
            <person name="Todd R.B."/>
            <person name="Tsang A."/>
            <person name="Unkles S.E."/>
            <person name="van de Wiele N."/>
            <person name="van Rossen-Uffink D."/>
            <person name="Oliveira J.V."/>
            <person name="Vesth T.C."/>
            <person name="Visser J."/>
            <person name="Yu J.-H."/>
            <person name="Zhou M."/>
            <person name="Andersen M.R."/>
            <person name="Archer D.B."/>
            <person name="Baker S.E."/>
            <person name="Benoit I."/>
            <person name="Brakhage A.A."/>
            <person name="Braus G.H."/>
            <person name="Fischer R."/>
            <person name="Frisvad J.C."/>
            <person name="Goldman G.H."/>
            <person name="Houbraken J."/>
            <person name="Oakley B."/>
            <person name="Pocsi I."/>
            <person name="Scazzocchio C."/>
            <person name="Seiboth B."/>
            <person name="vanKuyk P.A."/>
            <person name="Wortman J."/>
            <person name="Dyer P.S."/>
            <person name="Grigoriev I.V."/>
        </authorList>
    </citation>
    <scope>NUCLEOTIDE SEQUENCE [LARGE SCALE GENOMIC DNA]</scope>
    <source>
        <strain evidence="2">ATCC 16872 / CBS 172.66 / WB 5094</strain>
    </source>
</reference>
<dbReference type="STRING" id="690307.A0A1L9WT30"/>
<name>A0A1L9WT30_ASPA1</name>
<dbReference type="Proteomes" id="UP000184546">
    <property type="component" value="Unassembled WGS sequence"/>
</dbReference>
<dbReference type="RefSeq" id="XP_020055675.1">
    <property type="nucleotide sequence ID" value="XM_020203629.1"/>
</dbReference>
<keyword evidence="2" id="KW-1185">Reference proteome</keyword>
<protein>
    <submittedName>
        <fullName evidence="1">Uncharacterized protein</fullName>
    </submittedName>
</protein>
<dbReference type="InterPro" id="IPR053187">
    <property type="entry name" value="Notoamide_regulator"/>
</dbReference>
<gene>
    <name evidence="1" type="ORF">ASPACDRAFT_61118</name>
</gene>
<dbReference type="PANTHER" id="PTHR47256">
    <property type="entry name" value="ZN(II)2CYS6 TRANSCRIPTION FACTOR (EUROFUNG)-RELATED"/>
    <property type="match status" value="1"/>
</dbReference>
<dbReference type="EMBL" id="KV878978">
    <property type="protein sequence ID" value="OJJ99335.1"/>
    <property type="molecule type" value="Genomic_DNA"/>
</dbReference>
<accession>A0A1L9WT30</accession>
<dbReference type="VEuPathDB" id="FungiDB:ASPACDRAFT_61118"/>
<dbReference type="OrthoDB" id="2593732at2759"/>
<proteinExistence type="predicted"/>
<dbReference type="GeneID" id="30977443"/>
<sequence>MPLIDLIRTDPTLNEIRQYIYLRFPLSELELTPGLAQLNLSDFYFMSYLISLWFIWSHPFYNWIDRDLFLREMQTGKRIGILADVYVYSDHRDVFTIPGDTASKGLYFYEEAKRLFD</sequence>
<evidence type="ECO:0000313" key="1">
    <source>
        <dbReference type="EMBL" id="OJJ99335.1"/>
    </source>
</evidence>